<evidence type="ECO:0000256" key="7">
    <source>
        <dbReference type="ARBA" id="ARBA00023065"/>
    </source>
</evidence>
<evidence type="ECO:0000313" key="10">
    <source>
        <dbReference type="EMBL" id="PRR84573.1"/>
    </source>
</evidence>
<comment type="subunit">
    <text evidence="9">Homodimer.</text>
</comment>
<evidence type="ECO:0000256" key="4">
    <source>
        <dbReference type="ARBA" id="ARBA00022842"/>
    </source>
</evidence>
<evidence type="ECO:0000256" key="2">
    <source>
        <dbReference type="ARBA" id="ARBA00022448"/>
    </source>
</evidence>
<protein>
    <recommendedName>
        <fullName evidence="9">Putative K(+)-stimulated pyrophosphate-energized sodium pump</fullName>
        <ecNumber evidence="9">7.2.3.1</ecNumber>
    </recommendedName>
    <alternativeName>
        <fullName evidence="9">Membrane-bound sodium-translocating pyrophosphatase</fullName>
    </alternativeName>
    <alternativeName>
        <fullName evidence="9">Pyrophosphate-energized inorganic pyrophosphatase</fullName>
        <shortName evidence="9">Na(+)-PPase</shortName>
    </alternativeName>
</protein>
<feature type="transmembrane region" description="Helical" evidence="9">
    <location>
        <begin position="225"/>
        <end position="243"/>
    </location>
</feature>
<sequence length="674" mass="68956">MELLIIPLICGIAALIVTIFIAKSVVKKDAGNEKMREIAGYIEEGAMAFLKKEYKYLAIFIVIVALIIGVFLSIQTAVAFVIGALFSIIAGYIGMRTAVKANVRTAQAAKTGVKEALSVAFSGGTVMGLCVVGLGLFGLGTLTIVFDLHTEYITGFGLGASSIALFARVGGGIYTKAADVGADLVGKVEAGIPEDDPRNPAVIADNVGDNVGDVAGMGADLFESYVGSMISAITLGSVLTAVAGRDAAIFPMILASIGIIASLIGIFIVKSNKGDNPQKALNAGTTISGILVIIFGAVACYVMFDSLKLFIPVVAGLVVGMIIGKVTEVYTSSEYKSVQLIASESETGPGTNIIAGLAVGMKSTVIPILLIAVGIFVAYYGVGGNSDAMIGLYGISLAAVGMLSTTAMTVAVDAYGPIADNAGGIAEMSHLDEEVREITDKLDSVGNTTAAIGKGFAIGSAALTALALFAAYAQAVNLTTIDLLNPVTLIGVLIGGMLPFLFGALTMASVGKAASQMVQEVRRQFREDKGILAGTVKPDYSKCVEISTEAALHEMILPGILAIAAPLTVGILLGGEALAGLIAGGVVTGVLMAIMMANAGGAWDNAKKYIEGGAHGGKGSYAHKAGVVGDTVGDPFKDTSGPSMNILIKLMTIVSLVFAPVILEYGGILLNIFK</sequence>
<keyword evidence="9" id="KW-0630">Potassium</keyword>
<dbReference type="OrthoDB" id="9808652at2"/>
<comment type="caution">
    <text evidence="10">The sequence shown here is derived from an EMBL/GenBank/DDBJ whole genome shotgun (WGS) entry which is preliminary data.</text>
</comment>
<evidence type="ECO:0000313" key="11">
    <source>
        <dbReference type="Proteomes" id="UP000239471"/>
    </source>
</evidence>
<keyword evidence="9" id="KW-0915">Sodium</keyword>
<organism evidence="10 11">
    <name type="scientific">Clostridium vincentii</name>
    <dbReference type="NCBI Taxonomy" id="52704"/>
    <lineage>
        <taxon>Bacteria</taxon>
        <taxon>Bacillati</taxon>
        <taxon>Bacillota</taxon>
        <taxon>Clostridia</taxon>
        <taxon>Eubacteriales</taxon>
        <taxon>Clostridiaceae</taxon>
        <taxon>Clostridium</taxon>
    </lineage>
</organism>
<feature type="transmembrane region" description="Helical" evidence="9">
    <location>
        <begin position="6"/>
        <end position="26"/>
    </location>
</feature>
<feature type="transmembrane region" description="Helical" evidence="9">
    <location>
        <begin position="388"/>
        <end position="412"/>
    </location>
</feature>
<keyword evidence="4 9" id="KW-0460">Magnesium</keyword>
<feature type="transmembrane region" description="Helical" evidence="9">
    <location>
        <begin position="579"/>
        <end position="599"/>
    </location>
</feature>
<keyword evidence="2 9" id="KW-0813">Transport</keyword>
<keyword evidence="5 9" id="KW-1278">Translocase</keyword>
<keyword evidence="9" id="KW-0739">Sodium transport</keyword>
<evidence type="ECO:0000256" key="9">
    <source>
        <dbReference type="HAMAP-Rule" id="MF_01129"/>
    </source>
</evidence>
<keyword evidence="11" id="KW-1185">Reference proteome</keyword>
<comment type="catalytic activity">
    <reaction evidence="9">
        <text>Na(+)(in) + diphosphate + H2O = Na(+)(out) + 2 phosphate + H(+)</text>
        <dbReference type="Rhea" id="RHEA:57884"/>
        <dbReference type="ChEBI" id="CHEBI:15377"/>
        <dbReference type="ChEBI" id="CHEBI:15378"/>
        <dbReference type="ChEBI" id="CHEBI:29101"/>
        <dbReference type="ChEBI" id="CHEBI:33019"/>
        <dbReference type="ChEBI" id="CHEBI:43474"/>
        <dbReference type="EC" id="7.2.3.1"/>
    </reaction>
</comment>
<evidence type="ECO:0000256" key="3">
    <source>
        <dbReference type="ARBA" id="ARBA00022692"/>
    </source>
</evidence>
<comment type="activity regulation">
    <text evidence="9">Requires K(+) for maximal activity.</text>
</comment>
<dbReference type="AlphaFoldDB" id="A0A2T0BL53"/>
<evidence type="ECO:0000256" key="8">
    <source>
        <dbReference type="ARBA" id="ARBA00023136"/>
    </source>
</evidence>
<feature type="transmembrane region" description="Helical" evidence="9">
    <location>
        <begin position="646"/>
        <end position="673"/>
    </location>
</feature>
<dbReference type="Pfam" id="PF03030">
    <property type="entry name" value="H_PPase"/>
    <property type="match status" value="1"/>
</dbReference>
<comment type="cofactor">
    <cofactor evidence="9">
        <name>Mg(2+)</name>
        <dbReference type="ChEBI" id="CHEBI:18420"/>
    </cofactor>
</comment>
<dbReference type="GO" id="GO:0006814">
    <property type="term" value="P:sodium ion transport"/>
    <property type="evidence" value="ECO:0007669"/>
    <property type="project" value="UniProtKB-UniRule"/>
</dbReference>
<reference evidence="10 11" key="1">
    <citation type="submission" date="2018-03" db="EMBL/GenBank/DDBJ databases">
        <title>Genome sequence of Clostridium vincentii DSM 10228.</title>
        <authorList>
            <person name="Poehlein A."/>
            <person name="Daniel R."/>
        </authorList>
    </citation>
    <scope>NUCLEOTIDE SEQUENCE [LARGE SCALE GENOMIC DNA]</scope>
    <source>
        <strain evidence="10 11">DSM 10228</strain>
    </source>
</reference>
<feature type="transmembrane region" description="Helical" evidence="9">
    <location>
        <begin position="152"/>
        <end position="169"/>
    </location>
</feature>
<dbReference type="NCBIfam" id="NF001953">
    <property type="entry name" value="PRK00733.2-1"/>
    <property type="match status" value="1"/>
</dbReference>
<comment type="function">
    <text evidence="9">Sodium pump that utilizes the energy of pyrophosphate hydrolysis as the driving force for Na(+) movement across the membrane.</text>
</comment>
<dbReference type="GO" id="GO:0009678">
    <property type="term" value="F:diphosphate hydrolysis-driven proton transmembrane transporter activity"/>
    <property type="evidence" value="ECO:0007669"/>
    <property type="project" value="UniProtKB-UniRule"/>
</dbReference>
<feature type="transmembrane region" description="Helical" evidence="9">
    <location>
        <begin position="116"/>
        <end position="146"/>
    </location>
</feature>
<comment type="similarity">
    <text evidence="9">Belongs to the H(+)-translocating pyrophosphatase (TC 3.A.10) family. K(+)-stimulated subfamily.</text>
</comment>
<evidence type="ECO:0000256" key="5">
    <source>
        <dbReference type="ARBA" id="ARBA00022967"/>
    </source>
</evidence>
<proteinExistence type="inferred from homology"/>
<dbReference type="EMBL" id="PVXQ01000001">
    <property type="protein sequence ID" value="PRR84573.1"/>
    <property type="molecule type" value="Genomic_DNA"/>
</dbReference>
<feature type="transmembrane region" description="Helical" evidence="9">
    <location>
        <begin position="78"/>
        <end position="95"/>
    </location>
</feature>
<feature type="transmembrane region" description="Helical" evidence="9">
    <location>
        <begin position="456"/>
        <end position="475"/>
    </location>
</feature>
<dbReference type="InterPro" id="IPR004131">
    <property type="entry name" value="PPase-energised_H-pump"/>
</dbReference>
<dbReference type="PANTHER" id="PTHR31998">
    <property type="entry name" value="K(+)-INSENSITIVE PYROPHOSPHATE-ENERGIZED PROTON PUMP"/>
    <property type="match status" value="1"/>
</dbReference>
<keyword evidence="7 9" id="KW-0406">Ion transport</keyword>
<dbReference type="NCBIfam" id="TIGR01104">
    <property type="entry name" value="V_PPase"/>
    <property type="match status" value="1"/>
</dbReference>
<comment type="subcellular location">
    <subcellularLocation>
        <location evidence="9">Cell membrane</location>
        <topology evidence="9">Multi-pass membrane protein</topology>
    </subcellularLocation>
    <subcellularLocation>
        <location evidence="1">Endomembrane system</location>
        <topology evidence="1">Multi-pass membrane protein</topology>
    </subcellularLocation>
</comment>
<dbReference type="RefSeq" id="WP_106058151.1">
    <property type="nucleotide sequence ID" value="NZ_PVXQ01000001.1"/>
</dbReference>
<dbReference type="GO" id="GO:0004427">
    <property type="term" value="F:inorganic diphosphate phosphatase activity"/>
    <property type="evidence" value="ECO:0007669"/>
    <property type="project" value="UniProtKB-UniRule"/>
</dbReference>
<accession>A0A2T0BL53</accession>
<gene>
    <name evidence="10" type="primary">hppA1</name>
    <name evidence="9" type="synonym">hppA</name>
    <name evidence="10" type="ORF">CLVI_00960</name>
</gene>
<dbReference type="EC" id="7.2.3.1" evidence="9"/>
<comment type="caution">
    <text evidence="9">Lacks conserved residue(s) required for the propagation of feature annotation.</text>
</comment>
<evidence type="ECO:0000256" key="6">
    <source>
        <dbReference type="ARBA" id="ARBA00022989"/>
    </source>
</evidence>
<feature type="transmembrane region" description="Helical" evidence="9">
    <location>
        <begin position="249"/>
        <end position="269"/>
    </location>
</feature>
<dbReference type="GO" id="GO:0012505">
    <property type="term" value="C:endomembrane system"/>
    <property type="evidence" value="ECO:0007669"/>
    <property type="project" value="UniProtKB-SubCell"/>
</dbReference>
<dbReference type="NCBIfam" id="NF001960">
    <property type="entry name" value="PRK00733.3-5"/>
    <property type="match status" value="1"/>
</dbReference>
<keyword evidence="3 9" id="KW-0812">Transmembrane</keyword>
<name>A0A2T0BL53_9CLOT</name>
<feature type="transmembrane region" description="Helical" evidence="9">
    <location>
        <begin position="555"/>
        <end position="573"/>
    </location>
</feature>
<feature type="transmembrane region" description="Helical" evidence="9">
    <location>
        <begin position="364"/>
        <end position="382"/>
    </location>
</feature>
<keyword evidence="10" id="KW-0378">Hydrolase</keyword>
<keyword evidence="9" id="KW-1003">Cell membrane</keyword>
<dbReference type="HAMAP" id="MF_01129">
    <property type="entry name" value="PPase_energized_pump"/>
    <property type="match status" value="1"/>
</dbReference>
<dbReference type="Proteomes" id="UP000239471">
    <property type="component" value="Unassembled WGS sequence"/>
</dbReference>
<dbReference type="GO" id="GO:0000287">
    <property type="term" value="F:magnesium ion binding"/>
    <property type="evidence" value="ECO:0007669"/>
    <property type="project" value="UniProtKB-UniRule"/>
</dbReference>
<dbReference type="GO" id="GO:0030955">
    <property type="term" value="F:potassium ion binding"/>
    <property type="evidence" value="ECO:0007669"/>
    <property type="project" value="UniProtKB-UniRule"/>
</dbReference>
<feature type="transmembrane region" description="Helical" evidence="9">
    <location>
        <begin position="487"/>
        <end position="508"/>
    </location>
</feature>
<keyword evidence="8 9" id="KW-0472">Membrane</keyword>
<feature type="transmembrane region" description="Helical" evidence="9">
    <location>
        <begin position="54"/>
        <end position="72"/>
    </location>
</feature>
<dbReference type="PIRSF" id="PIRSF001265">
    <property type="entry name" value="H+-PPase"/>
    <property type="match status" value="1"/>
</dbReference>
<evidence type="ECO:0000256" key="1">
    <source>
        <dbReference type="ARBA" id="ARBA00004127"/>
    </source>
</evidence>
<dbReference type="GO" id="GO:0005886">
    <property type="term" value="C:plasma membrane"/>
    <property type="evidence" value="ECO:0007669"/>
    <property type="project" value="UniProtKB-SubCell"/>
</dbReference>
<keyword evidence="6 9" id="KW-1133">Transmembrane helix</keyword>
<feature type="site" description="Determinant of potassium dependence" evidence="9">
    <location>
        <position position="450"/>
    </location>
</feature>
<feature type="transmembrane region" description="Helical" evidence="9">
    <location>
        <begin position="281"/>
        <end position="304"/>
    </location>
</feature>